<comment type="caution">
    <text evidence="7">The sequence shown here is derived from an EMBL/GenBank/DDBJ whole genome shotgun (WGS) entry which is preliminary data.</text>
</comment>
<keyword evidence="4" id="KW-0808">Transferase</keyword>
<evidence type="ECO:0000259" key="6">
    <source>
        <dbReference type="PROSITE" id="PS50109"/>
    </source>
</evidence>
<keyword evidence="7" id="KW-0067">ATP-binding</keyword>
<dbReference type="SUPFAM" id="SSF55785">
    <property type="entry name" value="PYP-like sensor domain (PAS domain)"/>
    <property type="match status" value="1"/>
</dbReference>
<dbReference type="SUPFAM" id="SSF47384">
    <property type="entry name" value="Homodimeric domain of signal transducing histidine kinase"/>
    <property type="match status" value="1"/>
</dbReference>
<sequence>MFDIYFGLIESSPTPMCFFVGDELRIEVANPAMLATWGKDETVLGKSLLEALPEMEGQPFPAMLRTVLDTGIPMRGDAARARHEVNGELVTSYYDFSYTPMTTGKKIRGIAVILHDVTAQVMVRQSRDRFLSVLSHEFNTPLTAVMACGQLAERELLTGNYGKCQRLIYKMNDRMRKLASLVDSLLSVASSERSSPAAQSSFSCIRAVNEVLGEMRLRDRVQVYAAEDVTVYASFSNTKEILKSLIDNAVRFSPAENSVSLTVDYLNGDIVKFTVKDKGVGLSKEEHTRIFRKYYKSTNNDLAWQKGLGIGLFKAANLVQAEGGQIWAESDGLNKGATFCFTLRSGENTPNSSYPMIAEFTPMLAKVASY</sequence>
<evidence type="ECO:0000256" key="2">
    <source>
        <dbReference type="ARBA" id="ARBA00012438"/>
    </source>
</evidence>
<dbReference type="SUPFAM" id="SSF55874">
    <property type="entry name" value="ATPase domain of HSP90 chaperone/DNA topoisomerase II/histidine kinase"/>
    <property type="match status" value="1"/>
</dbReference>
<keyword evidence="8" id="KW-1185">Reference proteome</keyword>
<evidence type="ECO:0000313" key="8">
    <source>
        <dbReference type="Proteomes" id="UP001595526"/>
    </source>
</evidence>
<dbReference type="CDD" id="cd00082">
    <property type="entry name" value="HisKA"/>
    <property type="match status" value="1"/>
</dbReference>
<dbReference type="Pfam" id="PF08448">
    <property type="entry name" value="PAS_4"/>
    <property type="match status" value="1"/>
</dbReference>
<dbReference type="PRINTS" id="PR00344">
    <property type="entry name" value="BCTRLSENSOR"/>
</dbReference>
<protein>
    <recommendedName>
        <fullName evidence="2">histidine kinase</fullName>
        <ecNumber evidence="2">2.7.13.3</ecNumber>
    </recommendedName>
</protein>
<dbReference type="InterPro" id="IPR005467">
    <property type="entry name" value="His_kinase_dom"/>
</dbReference>
<evidence type="ECO:0000256" key="1">
    <source>
        <dbReference type="ARBA" id="ARBA00000085"/>
    </source>
</evidence>
<dbReference type="InterPro" id="IPR013656">
    <property type="entry name" value="PAS_4"/>
</dbReference>
<name>A0ABV7JFI3_9SPHI</name>
<evidence type="ECO:0000256" key="3">
    <source>
        <dbReference type="ARBA" id="ARBA00022553"/>
    </source>
</evidence>
<dbReference type="InterPro" id="IPR050351">
    <property type="entry name" value="BphY/WalK/GraS-like"/>
</dbReference>
<comment type="catalytic activity">
    <reaction evidence="1">
        <text>ATP + protein L-histidine = ADP + protein N-phospho-L-histidine.</text>
        <dbReference type="EC" id="2.7.13.3"/>
    </reaction>
</comment>
<accession>A0ABV7JFI3</accession>
<gene>
    <name evidence="7" type="ORF">ACFOET_03820</name>
</gene>
<dbReference type="Proteomes" id="UP001595526">
    <property type="component" value="Unassembled WGS sequence"/>
</dbReference>
<dbReference type="PROSITE" id="PS50109">
    <property type="entry name" value="HIS_KIN"/>
    <property type="match status" value="1"/>
</dbReference>
<dbReference type="InterPro" id="IPR035965">
    <property type="entry name" value="PAS-like_dom_sf"/>
</dbReference>
<reference evidence="8" key="1">
    <citation type="journal article" date="2019" name="Int. J. Syst. Evol. Microbiol.">
        <title>The Global Catalogue of Microorganisms (GCM) 10K type strain sequencing project: providing services to taxonomists for standard genome sequencing and annotation.</title>
        <authorList>
            <consortium name="The Broad Institute Genomics Platform"/>
            <consortium name="The Broad Institute Genome Sequencing Center for Infectious Disease"/>
            <person name="Wu L."/>
            <person name="Ma J."/>
        </authorList>
    </citation>
    <scope>NUCLEOTIDE SEQUENCE [LARGE SCALE GENOMIC DNA]</scope>
    <source>
        <strain evidence="8">KCTC 52416</strain>
    </source>
</reference>
<dbReference type="Gene3D" id="3.30.565.10">
    <property type="entry name" value="Histidine kinase-like ATPase, C-terminal domain"/>
    <property type="match status" value="1"/>
</dbReference>
<dbReference type="PANTHER" id="PTHR42878">
    <property type="entry name" value="TWO-COMPONENT HISTIDINE KINASE"/>
    <property type="match status" value="1"/>
</dbReference>
<keyword evidence="3" id="KW-0597">Phosphoprotein</keyword>
<dbReference type="Gene3D" id="3.30.450.20">
    <property type="entry name" value="PAS domain"/>
    <property type="match status" value="1"/>
</dbReference>
<evidence type="ECO:0000256" key="5">
    <source>
        <dbReference type="ARBA" id="ARBA00022777"/>
    </source>
</evidence>
<dbReference type="InterPro" id="IPR036097">
    <property type="entry name" value="HisK_dim/P_sf"/>
</dbReference>
<dbReference type="PANTHER" id="PTHR42878:SF13">
    <property type="entry name" value="HISTIDINE KINASE"/>
    <property type="match status" value="1"/>
</dbReference>
<evidence type="ECO:0000313" key="7">
    <source>
        <dbReference type="EMBL" id="MFC3196734.1"/>
    </source>
</evidence>
<organism evidence="7 8">
    <name type="scientific">Parapedobacter deserti</name>
    <dbReference type="NCBI Taxonomy" id="1912957"/>
    <lineage>
        <taxon>Bacteria</taxon>
        <taxon>Pseudomonadati</taxon>
        <taxon>Bacteroidota</taxon>
        <taxon>Sphingobacteriia</taxon>
        <taxon>Sphingobacteriales</taxon>
        <taxon>Sphingobacteriaceae</taxon>
        <taxon>Parapedobacter</taxon>
    </lineage>
</organism>
<proteinExistence type="predicted"/>
<keyword evidence="7" id="KW-0547">Nucleotide-binding</keyword>
<dbReference type="InterPro" id="IPR003661">
    <property type="entry name" value="HisK_dim/P_dom"/>
</dbReference>
<dbReference type="GO" id="GO:0005524">
    <property type="term" value="F:ATP binding"/>
    <property type="evidence" value="ECO:0007669"/>
    <property type="project" value="UniProtKB-KW"/>
</dbReference>
<dbReference type="RefSeq" id="WP_379019741.1">
    <property type="nucleotide sequence ID" value="NZ_JBHRTA010000009.1"/>
</dbReference>
<dbReference type="Pfam" id="PF02518">
    <property type="entry name" value="HATPase_c"/>
    <property type="match status" value="1"/>
</dbReference>
<dbReference type="InterPro" id="IPR003594">
    <property type="entry name" value="HATPase_dom"/>
</dbReference>
<dbReference type="InterPro" id="IPR036890">
    <property type="entry name" value="HATPase_C_sf"/>
</dbReference>
<feature type="domain" description="Histidine kinase" evidence="6">
    <location>
        <begin position="133"/>
        <end position="347"/>
    </location>
</feature>
<dbReference type="SMART" id="SM00387">
    <property type="entry name" value="HATPase_c"/>
    <property type="match status" value="1"/>
</dbReference>
<dbReference type="EC" id="2.7.13.3" evidence="2"/>
<dbReference type="InterPro" id="IPR004358">
    <property type="entry name" value="Sig_transdc_His_kin-like_C"/>
</dbReference>
<evidence type="ECO:0000256" key="4">
    <source>
        <dbReference type="ARBA" id="ARBA00022679"/>
    </source>
</evidence>
<dbReference type="Gene3D" id="1.10.287.130">
    <property type="match status" value="1"/>
</dbReference>
<dbReference type="SMART" id="SM00388">
    <property type="entry name" value="HisKA"/>
    <property type="match status" value="1"/>
</dbReference>
<dbReference type="EMBL" id="JBHRTA010000009">
    <property type="protein sequence ID" value="MFC3196734.1"/>
    <property type="molecule type" value="Genomic_DNA"/>
</dbReference>
<dbReference type="Pfam" id="PF00512">
    <property type="entry name" value="HisKA"/>
    <property type="match status" value="1"/>
</dbReference>
<keyword evidence="5" id="KW-0418">Kinase</keyword>